<dbReference type="GO" id="GO:0022857">
    <property type="term" value="F:transmembrane transporter activity"/>
    <property type="evidence" value="ECO:0007669"/>
    <property type="project" value="InterPro"/>
</dbReference>
<dbReference type="CDD" id="cd06261">
    <property type="entry name" value="TM_PBP2"/>
    <property type="match status" value="1"/>
</dbReference>
<feature type="domain" description="ABC transmembrane type-1" evidence="8">
    <location>
        <begin position="157"/>
        <end position="346"/>
    </location>
</feature>
<gene>
    <name evidence="9" type="ORF">MNBD_ALPHA09-2100</name>
</gene>
<name>A0A3B0T4V4_9ZZZZ</name>
<evidence type="ECO:0000256" key="7">
    <source>
        <dbReference type="SAM" id="Phobius"/>
    </source>
</evidence>
<keyword evidence="3" id="KW-1003">Cell membrane</keyword>
<proteinExistence type="predicted"/>
<evidence type="ECO:0000256" key="4">
    <source>
        <dbReference type="ARBA" id="ARBA00022692"/>
    </source>
</evidence>
<evidence type="ECO:0000256" key="3">
    <source>
        <dbReference type="ARBA" id="ARBA00022475"/>
    </source>
</evidence>
<dbReference type="Gene3D" id="1.10.3720.10">
    <property type="entry name" value="MetI-like"/>
    <property type="match status" value="1"/>
</dbReference>
<keyword evidence="4 7" id="KW-0812">Transmembrane</keyword>
<keyword evidence="6 7" id="KW-0472">Membrane</keyword>
<feature type="transmembrane region" description="Helical" evidence="7">
    <location>
        <begin position="226"/>
        <end position="245"/>
    </location>
</feature>
<dbReference type="Pfam" id="PF00528">
    <property type="entry name" value="BPD_transp_1"/>
    <property type="match status" value="1"/>
</dbReference>
<dbReference type="InterPro" id="IPR010065">
    <property type="entry name" value="AA_ABC_transptr_permease_3TM"/>
</dbReference>
<sequence>MSTLVFQPAPDLPPPPGEAGIWRWVKQNFFKNTLSGVLTLLGLMFVYAISGPLINWFFLEAVFTGDAQACNQADGACWAFVGAQVKLFLFGPFPRDMLWRPTLAAGLLVASFAVTALRLIDVRTMVIVWSALVVVSYWLFAGGFGLELVPSTRWGGLMLTLMLSVVGILVSIPIGILLALGRRSKFGAISFLCIAIIEGIRGIPLVTILFMATILLPLFLADGVQLGTVFRVQIGIVMFSSAYIAEVVRGGLQSVDLGQKEAAGALALSSWQTTYLIILPQALAKVLSPLIGRCIALLKDTTLVVVIGLLDFLGIAKAAAQNPEWLGFEAEAFVFTAAVFWVMCFGLSRYGRSLEKIGEAKKH</sequence>
<dbReference type="InterPro" id="IPR035906">
    <property type="entry name" value="MetI-like_sf"/>
</dbReference>
<dbReference type="PANTHER" id="PTHR30614:SF41">
    <property type="entry name" value="INNER MEMBRANE AMINO-ACID ABC TRANSPORTER PERMEASE PROTEIN YHDY"/>
    <property type="match status" value="1"/>
</dbReference>
<evidence type="ECO:0000256" key="6">
    <source>
        <dbReference type="ARBA" id="ARBA00023136"/>
    </source>
</evidence>
<feature type="transmembrane region" description="Helical" evidence="7">
    <location>
        <begin position="192"/>
        <end position="220"/>
    </location>
</feature>
<feature type="transmembrane region" description="Helical" evidence="7">
    <location>
        <begin position="301"/>
        <end position="320"/>
    </location>
</feature>
<dbReference type="InterPro" id="IPR000515">
    <property type="entry name" value="MetI-like"/>
</dbReference>
<dbReference type="GO" id="GO:0006865">
    <property type="term" value="P:amino acid transport"/>
    <property type="evidence" value="ECO:0007669"/>
    <property type="project" value="TreeGrafter"/>
</dbReference>
<dbReference type="InterPro" id="IPR043429">
    <property type="entry name" value="ArtM/GltK/GlnP/TcyL/YhdX-like"/>
</dbReference>
<evidence type="ECO:0000259" key="8">
    <source>
        <dbReference type="PROSITE" id="PS50928"/>
    </source>
</evidence>
<organism evidence="9">
    <name type="scientific">hydrothermal vent metagenome</name>
    <dbReference type="NCBI Taxonomy" id="652676"/>
    <lineage>
        <taxon>unclassified sequences</taxon>
        <taxon>metagenomes</taxon>
        <taxon>ecological metagenomes</taxon>
    </lineage>
</organism>
<dbReference type="SUPFAM" id="SSF161098">
    <property type="entry name" value="MetI-like"/>
    <property type="match status" value="1"/>
</dbReference>
<protein>
    <recommendedName>
        <fullName evidence="8">ABC transmembrane type-1 domain-containing protein</fullName>
    </recommendedName>
</protein>
<feature type="transmembrane region" description="Helical" evidence="7">
    <location>
        <begin position="33"/>
        <end position="58"/>
    </location>
</feature>
<keyword evidence="2" id="KW-0813">Transport</keyword>
<feature type="transmembrane region" description="Helical" evidence="7">
    <location>
        <begin position="158"/>
        <end position="180"/>
    </location>
</feature>
<dbReference type="AlphaFoldDB" id="A0A3B0T4V4"/>
<feature type="transmembrane region" description="Helical" evidence="7">
    <location>
        <begin position="126"/>
        <end position="146"/>
    </location>
</feature>
<accession>A0A3B0T4V4</accession>
<dbReference type="EMBL" id="UOEM01000061">
    <property type="protein sequence ID" value="VAW13365.1"/>
    <property type="molecule type" value="Genomic_DNA"/>
</dbReference>
<feature type="transmembrane region" description="Helical" evidence="7">
    <location>
        <begin position="332"/>
        <end position="351"/>
    </location>
</feature>
<dbReference type="NCBIfam" id="TIGR01726">
    <property type="entry name" value="HEQRo_perm_3TM"/>
    <property type="match status" value="1"/>
</dbReference>
<keyword evidence="5 7" id="KW-1133">Transmembrane helix</keyword>
<evidence type="ECO:0000256" key="1">
    <source>
        <dbReference type="ARBA" id="ARBA00004651"/>
    </source>
</evidence>
<evidence type="ECO:0000256" key="5">
    <source>
        <dbReference type="ARBA" id="ARBA00022989"/>
    </source>
</evidence>
<evidence type="ECO:0000256" key="2">
    <source>
        <dbReference type="ARBA" id="ARBA00022448"/>
    </source>
</evidence>
<dbReference type="GO" id="GO:0043190">
    <property type="term" value="C:ATP-binding cassette (ABC) transporter complex"/>
    <property type="evidence" value="ECO:0007669"/>
    <property type="project" value="InterPro"/>
</dbReference>
<dbReference type="PANTHER" id="PTHR30614">
    <property type="entry name" value="MEMBRANE COMPONENT OF AMINO ACID ABC TRANSPORTER"/>
    <property type="match status" value="1"/>
</dbReference>
<evidence type="ECO:0000313" key="9">
    <source>
        <dbReference type="EMBL" id="VAW13365.1"/>
    </source>
</evidence>
<feature type="transmembrane region" description="Helical" evidence="7">
    <location>
        <begin position="98"/>
        <end position="119"/>
    </location>
</feature>
<dbReference type="PROSITE" id="PS50928">
    <property type="entry name" value="ABC_TM1"/>
    <property type="match status" value="1"/>
</dbReference>
<comment type="subcellular location">
    <subcellularLocation>
        <location evidence="1">Cell membrane</location>
        <topology evidence="1">Multi-pass membrane protein</topology>
    </subcellularLocation>
</comment>
<reference evidence="9" key="1">
    <citation type="submission" date="2018-06" db="EMBL/GenBank/DDBJ databases">
        <authorList>
            <person name="Zhirakovskaya E."/>
        </authorList>
    </citation>
    <scope>NUCLEOTIDE SEQUENCE</scope>
</reference>